<evidence type="ECO:0000256" key="6">
    <source>
        <dbReference type="RuleBase" id="RU003811"/>
    </source>
</evidence>
<dbReference type="NCBIfam" id="TIGR00552">
    <property type="entry name" value="nadE"/>
    <property type="match status" value="1"/>
</dbReference>
<evidence type="ECO:0000256" key="1">
    <source>
        <dbReference type="ARBA" id="ARBA00004790"/>
    </source>
</evidence>
<dbReference type="GO" id="GO:0004359">
    <property type="term" value="F:glutaminase activity"/>
    <property type="evidence" value="ECO:0007669"/>
    <property type="project" value="InterPro"/>
</dbReference>
<dbReference type="NCBIfam" id="NF002048">
    <property type="entry name" value="PRK00876.1"/>
    <property type="match status" value="1"/>
</dbReference>
<protein>
    <recommendedName>
        <fullName evidence="7">NH(3)-dependent NAD(+) synthetase</fullName>
        <ecNumber evidence="7">6.3.1.5</ecNumber>
    </recommendedName>
</protein>
<keyword evidence="2 6" id="KW-0436">Ligase</keyword>
<dbReference type="GO" id="GO:0009435">
    <property type="term" value="P:NAD+ biosynthetic process"/>
    <property type="evidence" value="ECO:0007669"/>
    <property type="project" value="UniProtKB-UniPathway"/>
</dbReference>
<dbReference type="UniPathway" id="UPA00253">
    <property type="reaction ID" value="UER00333"/>
</dbReference>
<dbReference type="GO" id="GO:0008795">
    <property type="term" value="F:NAD+ synthase activity"/>
    <property type="evidence" value="ECO:0007669"/>
    <property type="project" value="UniProtKB-EC"/>
</dbReference>
<dbReference type="AlphaFoldDB" id="A0A7Y9JBJ0"/>
<dbReference type="CDD" id="cd00553">
    <property type="entry name" value="NAD_synthase"/>
    <property type="match status" value="1"/>
</dbReference>
<keyword evidence="4 6" id="KW-0067">ATP-binding</keyword>
<dbReference type="Pfam" id="PF02540">
    <property type="entry name" value="NAD_synthase"/>
    <property type="match status" value="2"/>
</dbReference>
<name>A0A7Y9JBJ0_9ACTN</name>
<dbReference type="Gene3D" id="3.40.50.620">
    <property type="entry name" value="HUPs"/>
    <property type="match status" value="1"/>
</dbReference>
<evidence type="ECO:0000259" key="8">
    <source>
        <dbReference type="Pfam" id="PF02540"/>
    </source>
</evidence>
<evidence type="ECO:0000256" key="7">
    <source>
        <dbReference type="RuleBase" id="RU003812"/>
    </source>
</evidence>
<feature type="domain" description="NAD/GMP synthase" evidence="8">
    <location>
        <begin position="176"/>
        <end position="309"/>
    </location>
</feature>
<keyword evidence="3 6" id="KW-0547">Nucleotide-binding</keyword>
<dbReference type="InterPro" id="IPR003694">
    <property type="entry name" value="NAD_synthase"/>
</dbReference>
<evidence type="ECO:0000256" key="2">
    <source>
        <dbReference type="ARBA" id="ARBA00022598"/>
    </source>
</evidence>
<feature type="domain" description="NAD/GMP synthase" evidence="8">
    <location>
        <begin position="30"/>
        <end position="113"/>
    </location>
</feature>
<dbReference type="GO" id="GO:0003952">
    <property type="term" value="F:NAD+ synthase (glutamine-hydrolyzing) activity"/>
    <property type="evidence" value="ECO:0007669"/>
    <property type="project" value="InterPro"/>
</dbReference>
<sequence>MSSVVGSVGGGRPLSLEDLAIDVEGEADRICRAVVDHAGRSMRRGAVVALAGDVGSAVTAALCVRAIGQDRVLALLLPERESAEDMLRLARLAAGSLGVETLLEDVTPALEAVGCYRRRDDAVRLVCPAYGEGWRSKLVLPSVLESDGIRLCSVLVQPPEGPPEQHRLTPDSYLALLAALSLKPRVRKMLEHHHADRLNFVTTGTSNRLEHDQGLFVRLGDGEGDIKPLAHLYQTQVQALAAYLGIPGPVRNRPPSTDPLAPPRSGGELCFALPPAQMDLCLFAHNRALPAAAAAAAAGLSPEQVERVFRDLDQRRRETRRQHLASRLVEPVAEIRSLT</sequence>
<keyword evidence="5 6" id="KW-0520">NAD</keyword>
<reference evidence="9 10" key="1">
    <citation type="submission" date="2020-07" db="EMBL/GenBank/DDBJ databases">
        <title>Sequencing the genomes of 1000 actinobacteria strains.</title>
        <authorList>
            <person name="Klenk H.-P."/>
        </authorList>
    </citation>
    <scope>NUCLEOTIDE SEQUENCE [LARGE SCALE GENOMIC DNA]</scope>
    <source>
        <strain evidence="9 10">DSM 21350</strain>
    </source>
</reference>
<gene>
    <name evidence="9" type="ORF">BJZ21_002930</name>
</gene>
<dbReference type="Proteomes" id="UP000535511">
    <property type="component" value="Unassembled WGS sequence"/>
</dbReference>
<evidence type="ECO:0000313" key="10">
    <source>
        <dbReference type="Proteomes" id="UP000535511"/>
    </source>
</evidence>
<dbReference type="GO" id="GO:0005737">
    <property type="term" value="C:cytoplasm"/>
    <property type="evidence" value="ECO:0007669"/>
    <property type="project" value="InterPro"/>
</dbReference>
<comment type="caution">
    <text evidence="9">The sequence shown here is derived from an EMBL/GenBank/DDBJ whole genome shotgun (WGS) entry which is preliminary data.</text>
</comment>
<comment type="similarity">
    <text evidence="6">Belongs to the NAD synthetase family.</text>
</comment>
<proteinExistence type="inferred from homology"/>
<evidence type="ECO:0000313" key="9">
    <source>
        <dbReference type="EMBL" id="NYD42847.1"/>
    </source>
</evidence>
<dbReference type="EC" id="6.3.1.5" evidence="7"/>
<accession>A0A7Y9JBJ0</accession>
<dbReference type="InterPro" id="IPR022310">
    <property type="entry name" value="NAD/GMP_synthase"/>
</dbReference>
<evidence type="ECO:0000256" key="5">
    <source>
        <dbReference type="ARBA" id="ARBA00023027"/>
    </source>
</evidence>
<comment type="pathway">
    <text evidence="1">Cofactor biosynthesis; NAD(+) biosynthesis.</text>
</comment>
<evidence type="ECO:0000256" key="4">
    <source>
        <dbReference type="ARBA" id="ARBA00022840"/>
    </source>
</evidence>
<dbReference type="SUPFAM" id="SSF52402">
    <property type="entry name" value="Adenine nucleotide alpha hydrolases-like"/>
    <property type="match status" value="1"/>
</dbReference>
<dbReference type="EMBL" id="JACCBG010000001">
    <property type="protein sequence ID" value="NYD42847.1"/>
    <property type="molecule type" value="Genomic_DNA"/>
</dbReference>
<dbReference type="GO" id="GO:0005524">
    <property type="term" value="F:ATP binding"/>
    <property type="evidence" value="ECO:0007669"/>
    <property type="project" value="UniProtKB-KW"/>
</dbReference>
<comment type="catalytic activity">
    <reaction evidence="7">
        <text>deamido-NAD(+) + NH4(+) + ATP = AMP + diphosphate + NAD(+) + H(+)</text>
        <dbReference type="Rhea" id="RHEA:21188"/>
        <dbReference type="ChEBI" id="CHEBI:15378"/>
        <dbReference type="ChEBI" id="CHEBI:28938"/>
        <dbReference type="ChEBI" id="CHEBI:30616"/>
        <dbReference type="ChEBI" id="CHEBI:33019"/>
        <dbReference type="ChEBI" id="CHEBI:57540"/>
        <dbReference type="ChEBI" id="CHEBI:58437"/>
        <dbReference type="ChEBI" id="CHEBI:456215"/>
        <dbReference type="EC" id="6.3.1.5"/>
    </reaction>
</comment>
<dbReference type="InterPro" id="IPR014729">
    <property type="entry name" value="Rossmann-like_a/b/a_fold"/>
</dbReference>
<organism evidence="9 10">
    <name type="scientific">Nocardioides panaciterrulae</name>
    <dbReference type="NCBI Taxonomy" id="661492"/>
    <lineage>
        <taxon>Bacteria</taxon>
        <taxon>Bacillati</taxon>
        <taxon>Actinomycetota</taxon>
        <taxon>Actinomycetes</taxon>
        <taxon>Propionibacteriales</taxon>
        <taxon>Nocardioidaceae</taxon>
        <taxon>Nocardioides</taxon>
    </lineage>
</organism>
<evidence type="ECO:0000256" key="3">
    <source>
        <dbReference type="ARBA" id="ARBA00022741"/>
    </source>
</evidence>
<keyword evidence="10" id="KW-1185">Reference proteome</keyword>
<dbReference type="RefSeq" id="WP_218851506.1">
    <property type="nucleotide sequence ID" value="NZ_JACCBG010000001.1"/>
</dbReference>